<reference evidence="1 2" key="1">
    <citation type="submission" date="2021-06" db="EMBL/GenBank/DDBJ databases">
        <title>Actinomycetes sequencing.</title>
        <authorList>
            <person name="Shan Q."/>
        </authorList>
    </citation>
    <scope>NUCLEOTIDE SEQUENCE [LARGE SCALE GENOMIC DNA]</scope>
    <source>
        <strain evidence="1 2">NEAU-G5</strain>
    </source>
</reference>
<dbReference type="InterPro" id="IPR019639">
    <property type="entry name" value="DUF2505"/>
</dbReference>
<dbReference type="RefSeq" id="WP_215915577.1">
    <property type="nucleotide sequence ID" value="NZ_JAHKNI010000001.1"/>
</dbReference>
<name>A0ABS6ARW1_9NOCA</name>
<proteinExistence type="predicted"/>
<dbReference type="Proteomes" id="UP000733379">
    <property type="component" value="Unassembled WGS sequence"/>
</dbReference>
<protein>
    <submittedName>
        <fullName evidence="1">DUF2505 domain-containing protein</fullName>
    </submittedName>
</protein>
<evidence type="ECO:0000313" key="1">
    <source>
        <dbReference type="EMBL" id="MBU3060769.1"/>
    </source>
</evidence>
<gene>
    <name evidence="1" type="ORF">KO481_04425</name>
</gene>
<comment type="caution">
    <text evidence="1">The sequence shown here is derived from an EMBL/GenBank/DDBJ whole genome shotgun (WGS) entry which is preliminary data.</text>
</comment>
<dbReference type="Pfam" id="PF10698">
    <property type="entry name" value="DUF2505"/>
    <property type="match status" value="1"/>
</dbReference>
<sequence>MATPLAFTANYAYSTDALRAALADEQYWKARIAEVGGPGARLESFEKIGENQLRISTVHTIPAEELPAAITSVRPGGLIIPRTETYNGLSGVFEAHVQDAPATAQGTVTLTGDQTHSQVVMDGSVEVTIPLFGKKIEKAVAERLQELLTNEAEFTGTWIANH</sequence>
<accession>A0ABS6ARW1</accession>
<evidence type="ECO:0000313" key="2">
    <source>
        <dbReference type="Proteomes" id="UP000733379"/>
    </source>
</evidence>
<keyword evidence="2" id="KW-1185">Reference proteome</keyword>
<organism evidence="1 2">
    <name type="scientific">Nocardia albiluteola</name>
    <dbReference type="NCBI Taxonomy" id="2842303"/>
    <lineage>
        <taxon>Bacteria</taxon>
        <taxon>Bacillati</taxon>
        <taxon>Actinomycetota</taxon>
        <taxon>Actinomycetes</taxon>
        <taxon>Mycobacteriales</taxon>
        <taxon>Nocardiaceae</taxon>
        <taxon>Nocardia</taxon>
    </lineage>
</organism>
<dbReference type="EMBL" id="JAHKNI010000001">
    <property type="protein sequence ID" value="MBU3060769.1"/>
    <property type="molecule type" value="Genomic_DNA"/>
</dbReference>